<comment type="caution">
    <text evidence="6">The sequence shown here is derived from an EMBL/GenBank/DDBJ whole genome shotgun (WGS) entry which is preliminary data.</text>
</comment>
<evidence type="ECO:0000256" key="4">
    <source>
        <dbReference type="ARBA" id="ARBA00022833"/>
    </source>
</evidence>
<keyword evidence="4" id="KW-0862">Zinc</keyword>
<evidence type="ECO:0000256" key="2">
    <source>
        <dbReference type="ARBA" id="ARBA00022723"/>
    </source>
</evidence>
<dbReference type="AlphaFoldDB" id="A0A8T0G5K8"/>
<evidence type="ECO:0000259" key="5">
    <source>
        <dbReference type="PROSITE" id="PS51747"/>
    </source>
</evidence>
<dbReference type="GO" id="GO:0047974">
    <property type="term" value="F:guanosine deaminase activity"/>
    <property type="evidence" value="ECO:0007669"/>
    <property type="project" value="TreeGrafter"/>
</dbReference>
<dbReference type="GO" id="GO:0006152">
    <property type="term" value="P:purine nucleoside catabolic process"/>
    <property type="evidence" value="ECO:0007669"/>
    <property type="project" value="TreeGrafter"/>
</dbReference>
<reference evidence="6" key="1">
    <citation type="submission" date="2020-06" db="EMBL/GenBank/DDBJ databases">
        <title>WGS assembly of Ceratodon purpureus strain R40.</title>
        <authorList>
            <person name="Carey S.B."/>
            <person name="Jenkins J."/>
            <person name="Shu S."/>
            <person name="Lovell J.T."/>
            <person name="Sreedasyam A."/>
            <person name="Maumus F."/>
            <person name="Tiley G.P."/>
            <person name="Fernandez-Pozo N."/>
            <person name="Barry K."/>
            <person name="Chen C."/>
            <person name="Wang M."/>
            <person name="Lipzen A."/>
            <person name="Daum C."/>
            <person name="Saski C.A."/>
            <person name="Payton A.C."/>
            <person name="Mcbreen J.C."/>
            <person name="Conrad R.E."/>
            <person name="Kollar L.M."/>
            <person name="Olsson S."/>
            <person name="Huttunen S."/>
            <person name="Landis J.B."/>
            <person name="Wickett N.J."/>
            <person name="Johnson M.G."/>
            <person name="Rensing S.A."/>
            <person name="Grimwood J."/>
            <person name="Schmutz J."/>
            <person name="Mcdaniel S.F."/>
        </authorList>
    </citation>
    <scope>NUCLEOTIDE SEQUENCE</scope>
    <source>
        <strain evidence="6">R40</strain>
    </source>
</reference>
<evidence type="ECO:0000313" key="6">
    <source>
        <dbReference type="EMBL" id="KAG0554155.1"/>
    </source>
</evidence>
<dbReference type="Pfam" id="PF00383">
    <property type="entry name" value="dCMP_cyt_deam_1"/>
    <property type="match status" value="1"/>
</dbReference>
<accession>A0A8T0G5K8</accession>
<keyword evidence="3" id="KW-0378">Hydrolase</keyword>
<dbReference type="GO" id="GO:0046872">
    <property type="term" value="F:metal ion binding"/>
    <property type="evidence" value="ECO:0007669"/>
    <property type="project" value="UniProtKB-KW"/>
</dbReference>
<gene>
    <name evidence="6" type="ORF">KC19_12G067600</name>
</gene>
<protein>
    <recommendedName>
        <fullName evidence="5">CMP/dCMP-type deaminase domain-containing protein</fullName>
    </recommendedName>
</protein>
<name>A0A8T0G5K8_CERPU</name>
<dbReference type="CDD" id="cd01285">
    <property type="entry name" value="nucleoside_deaminase"/>
    <property type="match status" value="1"/>
</dbReference>
<dbReference type="EMBL" id="CM026433">
    <property type="protein sequence ID" value="KAG0554155.1"/>
    <property type="molecule type" value="Genomic_DNA"/>
</dbReference>
<comment type="similarity">
    <text evidence="1">Belongs to the cytidine and deoxycytidylate deaminase family.</text>
</comment>
<dbReference type="SUPFAM" id="SSF53927">
    <property type="entry name" value="Cytidine deaminase-like"/>
    <property type="match status" value="1"/>
</dbReference>
<dbReference type="FunFam" id="3.40.140.10:FF:000011">
    <property type="entry name" value="tRNA-specific adenosine deaminase"/>
    <property type="match status" value="1"/>
</dbReference>
<dbReference type="InterPro" id="IPR016193">
    <property type="entry name" value="Cytidine_deaminase-like"/>
</dbReference>
<dbReference type="PANTHER" id="PTHR11079">
    <property type="entry name" value="CYTOSINE DEAMINASE FAMILY MEMBER"/>
    <property type="match status" value="1"/>
</dbReference>
<dbReference type="InterPro" id="IPR002125">
    <property type="entry name" value="CMP_dCMP_dom"/>
</dbReference>
<dbReference type="PANTHER" id="PTHR11079:SF197">
    <property type="entry name" value="CYTIDINE DEAMINASE"/>
    <property type="match status" value="1"/>
</dbReference>
<feature type="domain" description="CMP/dCMP-type deaminase" evidence="5">
    <location>
        <begin position="37"/>
        <end position="149"/>
    </location>
</feature>
<evidence type="ECO:0000256" key="3">
    <source>
        <dbReference type="ARBA" id="ARBA00022801"/>
    </source>
</evidence>
<dbReference type="Proteomes" id="UP000822688">
    <property type="component" value="Chromosome 12"/>
</dbReference>
<organism evidence="6 7">
    <name type="scientific">Ceratodon purpureus</name>
    <name type="common">Fire moss</name>
    <name type="synonym">Dicranum purpureum</name>
    <dbReference type="NCBI Taxonomy" id="3225"/>
    <lineage>
        <taxon>Eukaryota</taxon>
        <taxon>Viridiplantae</taxon>
        <taxon>Streptophyta</taxon>
        <taxon>Embryophyta</taxon>
        <taxon>Bryophyta</taxon>
        <taxon>Bryophytina</taxon>
        <taxon>Bryopsida</taxon>
        <taxon>Dicranidae</taxon>
        <taxon>Pseudoditrichales</taxon>
        <taxon>Ditrichaceae</taxon>
        <taxon>Ceratodon</taxon>
    </lineage>
</organism>
<dbReference type="Gene3D" id="3.40.140.10">
    <property type="entry name" value="Cytidine Deaminase, domain 2"/>
    <property type="match status" value="1"/>
</dbReference>
<keyword evidence="2" id="KW-0479">Metal-binding</keyword>
<keyword evidence="7" id="KW-1185">Reference proteome</keyword>
<sequence length="192" mass="21366">MAWRPAVVGGVAALLFVRQVYLTIRKKRAESDQNEDEVDYNFLTAAAKEAEVAMRKEEGGPFGAVIVRNGEIVAQAHNEVLKQKDPTAHAEILAIQKACKKLGKIELSDCVIYSSCEPCPMSFAAMYLARLPRLVYGAQAEAAHDLGFDSSHIADAIRGTSQFQKTNCIVKRIVHPEVCKVFWKNRTKVRIY</sequence>
<evidence type="ECO:0000313" key="7">
    <source>
        <dbReference type="Proteomes" id="UP000822688"/>
    </source>
</evidence>
<dbReference type="PROSITE" id="PS51747">
    <property type="entry name" value="CYT_DCMP_DEAMINASES_2"/>
    <property type="match status" value="1"/>
</dbReference>
<evidence type="ECO:0000256" key="1">
    <source>
        <dbReference type="ARBA" id="ARBA00006576"/>
    </source>
</evidence>
<proteinExistence type="inferred from homology"/>